<keyword evidence="5" id="KW-0046">Antibiotic resistance</keyword>
<organism evidence="7 8">
    <name type="scientific">Parenemella sanctibonifatiensis</name>
    <dbReference type="NCBI Taxonomy" id="2016505"/>
    <lineage>
        <taxon>Bacteria</taxon>
        <taxon>Bacillati</taxon>
        <taxon>Actinomycetota</taxon>
        <taxon>Actinomycetes</taxon>
        <taxon>Propionibacteriales</taxon>
        <taxon>Propionibacteriaceae</taxon>
        <taxon>Parenemella</taxon>
    </lineage>
</organism>
<keyword evidence="3" id="KW-0547">Nucleotide-binding</keyword>
<dbReference type="SUPFAM" id="SSF52540">
    <property type="entry name" value="P-loop containing nucleoside triphosphate hydrolases"/>
    <property type="match status" value="1"/>
</dbReference>
<evidence type="ECO:0000256" key="5">
    <source>
        <dbReference type="ARBA" id="ARBA00023251"/>
    </source>
</evidence>
<protein>
    <submittedName>
        <fullName evidence="7">Methionine ABC transporter ATP-binding protein</fullName>
    </submittedName>
</protein>
<dbReference type="RefSeq" id="WP_094451433.1">
    <property type="nucleotide sequence ID" value="NZ_NMVI01000025.1"/>
</dbReference>
<dbReference type="Pfam" id="PF00005">
    <property type="entry name" value="ABC_tran"/>
    <property type="match status" value="1"/>
</dbReference>
<dbReference type="InterPro" id="IPR003593">
    <property type="entry name" value="AAA+_ATPase"/>
</dbReference>
<sequence length="323" mass="35823">MAIIELDGVTREFALRDTLLGKRRVVRAVDGMSFSLEPGTAVGYIGANGSGKSTTIKMITGILAPSAGRLRVCGLDPVPQRRRLAGHLGVLFGQRSLLWWDLPLQESYPILAAMHRQAPARWKPRFDELVDGLGLEEFLTTPVRNLSLGQRMRGELAAALLHRPELVVLDEPTIGLDMLSKERLRTFLDRERVEHGTSLLLTTHDMGDVQRLCQRMLVIDRGRLVFDGSQPELERETGAERVLVVDAADDIRVDQLSLPPGVRVAEDDEAVESRVRLAFPAEQISAAALITAVSTQVEVVDLALTEPDIEDLVRRIYQRGDEE</sequence>
<comment type="subcellular location">
    <subcellularLocation>
        <location evidence="1">Cell membrane</location>
        <topology evidence="1">Peripheral membrane protein</topology>
    </subcellularLocation>
</comment>
<accession>A0A255E193</accession>
<evidence type="ECO:0000313" key="8">
    <source>
        <dbReference type="Proteomes" id="UP000216533"/>
    </source>
</evidence>
<dbReference type="PANTHER" id="PTHR42711:SF1">
    <property type="entry name" value="ABC-TRANSPORT PROTEIN, ATP-BINDING COMPONENT"/>
    <property type="match status" value="1"/>
</dbReference>
<keyword evidence="2" id="KW-0813">Transport</keyword>
<evidence type="ECO:0000313" key="7">
    <source>
        <dbReference type="EMBL" id="OYN85328.1"/>
    </source>
</evidence>
<dbReference type="InterPro" id="IPR003439">
    <property type="entry name" value="ABC_transporter-like_ATP-bd"/>
</dbReference>
<dbReference type="Gene3D" id="3.40.50.300">
    <property type="entry name" value="P-loop containing nucleotide triphosphate hydrolases"/>
    <property type="match status" value="1"/>
</dbReference>
<name>A0A255E193_9ACTN</name>
<dbReference type="PROSITE" id="PS50893">
    <property type="entry name" value="ABC_TRANSPORTER_2"/>
    <property type="match status" value="1"/>
</dbReference>
<dbReference type="GO" id="GO:0046677">
    <property type="term" value="P:response to antibiotic"/>
    <property type="evidence" value="ECO:0007669"/>
    <property type="project" value="UniProtKB-KW"/>
</dbReference>
<dbReference type="PANTHER" id="PTHR42711">
    <property type="entry name" value="ABC TRANSPORTER ATP-BINDING PROTEIN"/>
    <property type="match status" value="1"/>
</dbReference>
<evidence type="ECO:0000256" key="2">
    <source>
        <dbReference type="ARBA" id="ARBA00022448"/>
    </source>
</evidence>
<evidence type="ECO:0000256" key="4">
    <source>
        <dbReference type="ARBA" id="ARBA00022840"/>
    </source>
</evidence>
<keyword evidence="4 7" id="KW-0067">ATP-binding</keyword>
<dbReference type="InterPro" id="IPR027417">
    <property type="entry name" value="P-loop_NTPase"/>
</dbReference>
<dbReference type="GO" id="GO:0005524">
    <property type="term" value="F:ATP binding"/>
    <property type="evidence" value="ECO:0007669"/>
    <property type="project" value="UniProtKB-KW"/>
</dbReference>
<gene>
    <name evidence="7" type="ORF">CGZ92_11045</name>
</gene>
<reference evidence="7 8" key="1">
    <citation type="submission" date="2017-07" db="EMBL/GenBank/DDBJ databases">
        <title>Draft whole genome sequences of clinical Proprionibacteriaceae strains.</title>
        <authorList>
            <person name="Bernier A.-M."/>
            <person name="Bernard K."/>
            <person name="Domingo M.-C."/>
        </authorList>
    </citation>
    <scope>NUCLEOTIDE SEQUENCE [LARGE SCALE GENOMIC DNA]</scope>
    <source>
        <strain evidence="7 8">NML 160184</strain>
    </source>
</reference>
<feature type="domain" description="ABC transporter" evidence="6">
    <location>
        <begin position="4"/>
        <end position="246"/>
    </location>
</feature>
<dbReference type="Proteomes" id="UP000216533">
    <property type="component" value="Unassembled WGS sequence"/>
</dbReference>
<evidence type="ECO:0000259" key="6">
    <source>
        <dbReference type="PROSITE" id="PS50893"/>
    </source>
</evidence>
<dbReference type="AlphaFoldDB" id="A0A255E193"/>
<comment type="caution">
    <text evidence="7">The sequence shown here is derived from an EMBL/GenBank/DDBJ whole genome shotgun (WGS) entry which is preliminary data.</text>
</comment>
<dbReference type="GO" id="GO:0005886">
    <property type="term" value="C:plasma membrane"/>
    <property type="evidence" value="ECO:0007669"/>
    <property type="project" value="UniProtKB-SubCell"/>
</dbReference>
<evidence type="ECO:0000256" key="3">
    <source>
        <dbReference type="ARBA" id="ARBA00022741"/>
    </source>
</evidence>
<dbReference type="InterPro" id="IPR050763">
    <property type="entry name" value="ABC_transporter_ATP-binding"/>
</dbReference>
<dbReference type="SMART" id="SM00382">
    <property type="entry name" value="AAA"/>
    <property type="match status" value="1"/>
</dbReference>
<proteinExistence type="predicted"/>
<dbReference type="GO" id="GO:0016887">
    <property type="term" value="F:ATP hydrolysis activity"/>
    <property type="evidence" value="ECO:0007669"/>
    <property type="project" value="InterPro"/>
</dbReference>
<evidence type="ECO:0000256" key="1">
    <source>
        <dbReference type="ARBA" id="ARBA00004202"/>
    </source>
</evidence>
<dbReference type="EMBL" id="NMVI01000025">
    <property type="protein sequence ID" value="OYN85328.1"/>
    <property type="molecule type" value="Genomic_DNA"/>
</dbReference>